<dbReference type="Gene3D" id="2.60.40.150">
    <property type="entry name" value="C2 domain"/>
    <property type="match status" value="1"/>
</dbReference>
<dbReference type="InterPro" id="IPR035892">
    <property type="entry name" value="C2_domain_sf"/>
</dbReference>
<proteinExistence type="predicted"/>
<name>A0A1Y2HZ09_9FUNG</name>
<reference evidence="2 3" key="1">
    <citation type="submission" date="2016-07" db="EMBL/GenBank/DDBJ databases">
        <title>Pervasive Adenine N6-methylation of Active Genes in Fungi.</title>
        <authorList>
            <consortium name="DOE Joint Genome Institute"/>
            <person name="Mondo S.J."/>
            <person name="Dannebaum R.O."/>
            <person name="Kuo R.C."/>
            <person name="Labutti K."/>
            <person name="Haridas S."/>
            <person name="Kuo A."/>
            <person name="Salamov A."/>
            <person name="Ahrendt S.R."/>
            <person name="Lipzen A."/>
            <person name="Sullivan W."/>
            <person name="Andreopoulos W.B."/>
            <person name="Clum A."/>
            <person name="Lindquist E."/>
            <person name="Daum C."/>
            <person name="Ramamoorthy G.K."/>
            <person name="Gryganskyi A."/>
            <person name="Culley D."/>
            <person name="Magnuson J.K."/>
            <person name="James T.Y."/>
            <person name="O'Malley M.A."/>
            <person name="Stajich J.E."/>
            <person name="Spatafora J.W."/>
            <person name="Visel A."/>
            <person name="Grigoriev I.V."/>
        </authorList>
    </citation>
    <scope>NUCLEOTIDE SEQUENCE [LARGE SCALE GENOMIC DNA]</scope>
    <source>
        <strain evidence="2 3">PL171</strain>
    </source>
</reference>
<evidence type="ECO:0000313" key="2">
    <source>
        <dbReference type="EMBL" id="ORZ39810.1"/>
    </source>
</evidence>
<gene>
    <name evidence="2" type="ORF">BCR44DRAFT_95084</name>
</gene>
<dbReference type="OrthoDB" id="270970at2759"/>
<protein>
    <recommendedName>
        <fullName evidence="1">C2 domain-containing protein</fullName>
    </recommendedName>
</protein>
<accession>A0A1Y2HZ09</accession>
<dbReference type="SUPFAM" id="SSF49562">
    <property type="entry name" value="C2 domain (Calcium/lipid-binding domain, CaLB)"/>
    <property type="match status" value="1"/>
</dbReference>
<dbReference type="EMBL" id="MCFL01000004">
    <property type="protein sequence ID" value="ORZ39810.1"/>
    <property type="molecule type" value="Genomic_DNA"/>
</dbReference>
<organism evidence="2 3">
    <name type="scientific">Catenaria anguillulae PL171</name>
    <dbReference type="NCBI Taxonomy" id="765915"/>
    <lineage>
        <taxon>Eukaryota</taxon>
        <taxon>Fungi</taxon>
        <taxon>Fungi incertae sedis</taxon>
        <taxon>Blastocladiomycota</taxon>
        <taxon>Blastocladiomycetes</taxon>
        <taxon>Blastocladiales</taxon>
        <taxon>Catenariaceae</taxon>
        <taxon>Catenaria</taxon>
    </lineage>
</organism>
<dbReference type="Proteomes" id="UP000193411">
    <property type="component" value="Unassembled WGS sequence"/>
</dbReference>
<dbReference type="AlphaFoldDB" id="A0A1Y2HZ09"/>
<evidence type="ECO:0000259" key="1">
    <source>
        <dbReference type="PROSITE" id="PS50004"/>
    </source>
</evidence>
<dbReference type="InterPro" id="IPR000008">
    <property type="entry name" value="C2_dom"/>
</dbReference>
<dbReference type="PROSITE" id="PS50004">
    <property type="entry name" value="C2"/>
    <property type="match status" value="1"/>
</dbReference>
<keyword evidence="3" id="KW-1185">Reference proteome</keyword>
<comment type="caution">
    <text evidence="2">The sequence shown here is derived from an EMBL/GenBank/DDBJ whole genome shotgun (WGS) entry which is preliminary data.</text>
</comment>
<feature type="domain" description="C2" evidence="1">
    <location>
        <begin position="1"/>
        <end position="111"/>
    </location>
</feature>
<evidence type="ECO:0000313" key="3">
    <source>
        <dbReference type="Proteomes" id="UP000193411"/>
    </source>
</evidence>
<sequence>MMSYGTLKIACLHGDNLYNCERFTSQDSYVKFTLSKGYGRTLATSGGGTNPTLAETLELIAHDPNLEQTGGILQVECFDKDLFKKDEFIGKGEYDVSKLITSTTSMTSEGFVQELEN</sequence>
<dbReference type="Pfam" id="PF00168">
    <property type="entry name" value="C2"/>
    <property type="match status" value="1"/>
</dbReference>